<dbReference type="PANTHER" id="PTHR43245">
    <property type="entry name" value="BIFUNCTIONAL POLYMYXIN RESISTANCE PROTEIN ARNA"/>
    <property type="match status" value="1"/>
</dbReference>
<protein>
    <submittedName>
        <fullName evidence="2">NAD-dependent epimerase/dehydratase family protein</fullName>
    </submittedName>
</protein>
<dbReference type="Pfam" id="PF01370">
    <property type="entry name" value="Epimerase"/>
    <property type="match status" value="1"/>
</dbReference>
<evidence type="ECO:0000259" key="1">
    <source>
        <dbReference type="Pfam" id="PF01370"/>
    </source>
</evidence>
<dbReference type="SUPFAM" id="SSF51735">
    <property type="entry name" value="NAD(P)-binding Rossmann-fold domains"/>
    <property type="match status" value="1"/>
</dbReference>
<dbReference type="InterPro" id="IPR036291">
    <property type="entry name" value="NAD(P)-bd_dom_sf"/>
</dbReference>
<dbReference type="PANTHER" id="PTHR43245:SF51">
    <property type="entry name" value="SHORT CHAIN DEHYDROGENASE_REDUCTASE FAMILY 42E, MEMBER 2"/>
    <property type="match status" value="1"/>
</dbReference>
<dbReference type="EMBL" id="JADJEV010000002">
    <property type="protein sequence ID" value="MBK6972147.1"/>
    <property type="molecule type" value="Genomic_DNA"/>
</dbReference>
<reference evidence="2" key="1">
    <citation type="submission" date="2020-10" db="EMBL/GenBank/DDBJ databases">
        <title>Connecting structure to function with the recovery of over 1000 high-quality activated sludge metagenome-assembled genomes encoding full-length rRNA genes using long-read sequencing.</title>
        <authorList>
            <person name="Singleton C.M."/>
            <person name="Petriglieri F."/>
            <person name="Kristensen J.M."/>
            <person name="Kirkegaard R.H."/>
            <person name="Michaelsen T.Y."/>
            <person name="Andersen M.H."/>
            <person name="Karst S.M."/>
            <person name="Dueholm M.S."/>
            <person name="Nielsen P.H."/>
            <person name="Albertsen M."/>
        </authorList>
    </citation>
    <scope>NUCLEOTIDE SEQUENCE</scope>
    <source>
        <strain evidence="2">Bjer_18-Q3-R1-45_BAT3C.347</strain>
    </source>
</reference>
<dbReference type="InterPro" id="IPR001509">
    <property type="entry name" value="Epimerase_deHydtase"/>
</dbReference>
<dbReference type="Proteomes" id="UP000807785">
    <property type="component" value="Unassembled WGS sequence"/>
</dbReference>
<proteinExistence type="predicted"/>
<dbReference type="AlphaFoldDB" id="A0A9D7E1V9"/>
<feature type="domain" description="NAD-dependent epimerase/dehydratase" evidence="1">
    <location>
        <begin position="1"/>
        <end position="205"/>
    </location>
</feature>
<sequence length="296" mass="32544">MTGAASQIGLFLLPALGRQDTDIVALTRNIDAVDDGSRLSSSVAQFARWIEYDIGSSPDGDTGVSAEALIHLAPLATLPRLVPSFAARGGKRLIAFGSTGRYSKSRSEDAREQAFVTRTSEAESIVAGLCEQHGIAWTIFRPTLVYGAGMDRNVTLIAELIRRYRCFPLLGSSRGLRQPVHAADLAEACRLALSNPATFGKAYNLSGGETLSYLEMVRRIFVAQDLKPRFVRVPLLFFRIAMWSISRIPRYRDFNSQMARRMNDDLAFDHSEAVRDFGYAPRPFQPVAAAVKLNAA</sequence>
<dbReference type="Gene3D" id="3.40.50.720">
    <property type="entry name" value="NAD(P)-binding Rossmann-like Domain"/>
    <property type="match status" value="1"/>
</dbReference>
<evidence type="ECO:0000313" key="3">
    <source>
        <dbReference type="Proteomes" id="UP000807785"/>
    </source>
</evidence>
<gene>
    <name evidence="2" type="ORF">IPH26_04050</name>
</gene>
<accession>A0A9D7E1V9</accession>
<evidence type="ECO:0000313" key="2">
    <source>
        <dbReference type="EMBL" id="MBK6972147.1"/>
    </source>
</evidence>
<organism evidence="2 3">
    <name type="scientific">Candidatus Methylophosphatis roskildensis</name>
    <dbReference type="NCBI Taxonomy" id="2899263"/>
    <lineage>
        <taxon>Bacteria</taxon>
        <taxon>Pseudomonadati</taxon>
        <taxon>Pseudomonadota</taxon>
        <taxon>Betaproteobacteria</taxon>
        <taxon>Nitrosomonadales</taxon>
        <taxon>Sterolibacteriaceae</taxon>
        <taxon>Candidatus Methylophosphatis</taxon>
    </lineage>
</organism>
<name>A0A9D7E1V9_9PROT</name>
<comment type="caution">
    <text evidence="2">The sequence shown here is derived from an EMBL/GenBank/DDBJ whole genome shotgun (WGS) entry which is preliminary data.</text>
</comment>
<dbReference type="InterPro" id="IPR050177">
    <property type="entry name" value="Lipid_A_modif_metabolic_enz"/>
</dbReference>